<dbReference type="Pfam" id="PF02502">
    <property type="entry name" value="LacAB_rpiB"/>
    <property type="match status" value="1"/>
</dbReference>
<dbReference type="GO" id="GO:0009052">
    <property type="term" value="P:pentose-phosphate shunt, non-oxidative branch"/>
    <property type="evidence" value="ECO:0007669"/>
    <property type="project" value="TreeGrafter"/>
</dbReference>
<dbReference type="Gene3D" id="3.40.1400.10">
    <property type="entry name" value="Sugar-phosphate isomerase, RpiB/LacA/LacB"/>
    <property type="match status" value="1"/>
</dbReference>
<keyword evidence="7" id="KW-1185">Reference proteome</keyword>
<evidence type="ECO:0000313" key="7">
    <source>
        <dbReference type="Proteomes" id="UP000183700"/>
    </source>
</evidence>
<gene>
    <name evidence="4" type="primary">lacB</name>
    <name evidence="6" type="ORF">RV00_GL002682</name>
</gene>
<comment type="caution">
    <text evidence="6">The sequence shown here is derived from an EMBL/GenBank/DDBJ whole genome shotgun (WGS) entry which is preliminary data.</text>
</comment>
<dbReference type="GO" id="GO:0019388">
    <property type="term" value="P:galactose catabolic process"/>
    <property type="evidence" value="ECO:0007669"/>
    <property type="project" value="UniProtKB-UniPathway"/>
</dbReference>
<dbReference type="Proteomes" id="UP000183700">
    <property type="component" value="Unassembled WGS sequence"/>
</dbReference>
<dbReference type="UniPathway" id="UPA00702">
    <property type="reaction ID" value="UER00714"/>
</dbReference>
<dbReference type="GO" id="GO:0019316">
    <property type="term" value="P:D-allose catabolic process"/>
    <property type="evidence" value="ECO:0007669"/>
    <property type="project" value="TreeGrafter"/>
</dbReference>
<dbReference type="EMBL" id="JXKM01000006">
    <property type="protein sequence ID" value="OJG35497.1"/>
    <property type="molecule type" value="Genomic_DNA"/>
</dbReference>
<dbReference type="InterPro" id="IPR003500">
    <property type="entry name" value="RpiB_LacA_LacB"/>
</dbReference>
<evidence type="ECO:0000256" key="4">
    <source>
        <dbReference type="HAMAP-Rule" id="MF_01556"/>
    </source>
</evidence>
<comment type="pathway">
    <text evidence="4">Carbohydrate metabolism; D-galactose 6-phosphate degradation; D-tagatose 6-phosphate from D-galactose 6-phosphate: step 1/1.</text>
</comment>
<evidence type="ECO:0000256" key="2">
    <source>
        <dbReference type="ARBA" id="ARBA00022736"/>
    </source>
</evidence>
<dbReference type="PANTHER" id="PTHR30345:SF0">
    <property type="entry name" value="DNA DAMAGE-REPAIR_TOLERATION PROTEIN DRT102"/>
    <property type="match status" value="1"/>
</dbReference>
<dbReference type="NCBIfam" id="NF009258">
    <property type="entry name" value="PRK12615.1"/>
    <property type="match status" value="1"/>
</dbReference>
<dbReference type="PANTHER" id="PTHR30345">
    <property type="entry name" value="RIBOSE-5-PHOSPHATE ISOMERASE B"/>
    <property type="match status" value="1"/>
</dbReference>
<dbReference type="SUPFAM" id="SSF89623">
    <property type="entry name" value="Ribose/Galactose isomerase RpiB/AlsB"/>
    <property type="match status" value="1"/>
</dbReference>
<comment type="subunit">
    <text evidence="4">Heteromultimeric protein consisting of LacA and LacB.</text>
</comment>
<dbReference type="NCBIfam" id="TIGR00689">
    <property type="entry name" value="rpiB_lacA_lacB"/>
    <property type="match status" value="1"/>
</dbReference>
<dbReference type="InterPro" id="IPR004784">
    <property type="entry name" value="LacB"/>
</dbReference>
<evidence type="ECO:0000256" key="5">
    <source>
        <dbReference type="NCBIfam" id="TIGR01119"/>
    </source>
</evidence>
<dbReference type="GO" id="GO:0019512">
    <property type="term" value="P:lactose catabolic process via tagatose-6-phosphate"/>
    <property type="evidence" value="ECO:0007669"/>
    <property type="project" value="UniProtKB-UniRule"/>
</dbReference>
<sequence>MNEMKIAIGCDHIVTDTKMAVSDFLKAKGYEVLDVGTYDFTRTHYPIYGKKVGEAVTSGEADLGVCLCGTGVGINNAVNKVPGVRSALVRDMTTAIYAKEELDANVIGFGARITGEFLICDILEAFIKAEYKETEANKKLIAKIDHVEKASADQSDPHFFDEFIEKWDRGEYHD</sequence>
<keyword evidence="2 4" id="KW-0423">Lactose metabolism</keyword>
<accession>A0A1L8STR9</accession>
<dbReference type="NCBIfam" id="TIGR01119">
    <property type="entry name" value="lacB"/>
    <property type="match status" value="1"/>
</dbReference>
<evidence type="ECO:0000256" key="1">
    <source>
        <dbReference type="ARBA" id="ARBA00008754"/>
    </source>
</evidence>
<dbReference type="EC" id="5.3.1.26" evidence="4 5"/>
<dbReference type="NCBIfam" id="NF006381">
    <property type="entry name" value="PRK08622.1"/>
    <property type="match status" value="1"/>
</dbReference>
<dbReference type="STRING" id="319970.RV00_GL002682"/>
<dbReference type="NCBIfam" id="NF004051">
    <property type="entry name" value="PRK05571.1"/>
    <property type="match status" value="1"/>
</dbReference>
<protein>
    <recommendedName>
        <fullName evidence="4 5">Galactose-6-phosphate isomerase subunit LacB</fullName>
        <ecNumber evidence="4 5">5.3.1.26</ecNumber>
    </recommendedName>
</protein>
<evidence type="ECO:0000256" key="3">
    <source>
        <dbReference type="ARBA" id="ARBA00023235"/>
    </source>
</evidence>
<dbReference type="AlphaFoldDB" id="A0A1L8STR9"/>
<dbReference type="PIRSF" id="PIRSF005384">
    <property type="entry name" value="RpiB_LacA_B"/>
    <property type="match status" value="1"/>
</dbReference>
<comment type="similarity">
    <text evidence="1 4">Belongs to the LacAB/RpiB family.</text>
</comment>
<dbReference type="GO" id="GO:0050044">
    <property type="term" value="F:galactose-6-phosphate isomerase activity"/>
    <property type="evidence" value="ECO:0007669"/>
    <property type="project" value="UniProtKB-UniRule"/>
</dbReference>
<dbReference type="GO" id="GO:0004751">
    <property type="term" value="F:ribose-5-phosphate isomerase activity"/>
    <property type="evidence" value="ECO:0007669"/>
    <property type="project" value="TreeGrafter"/>
</dbReference>
<comment type="catalytic activity">
    <reaction evidence="4">
        <text>aldehydo-D-galactose 6-phosphate = keto-D-tagatose 6-phosphate</text>
        <dbReference type="Rhea" id="RHEA:13033"/>
        <dbReference type="ChEBI" id="CHEBI:58255"/>
        <dbReference type="ChEBI" id="CHEBI:134283"/>
        <dbReference type="EC" id="5.3.1.26"/>
    </reaction>
</comment>
<evidence type="ECO:0000313" key="6">
    <source>
        <dbReference type="EMBL" id="OJG35497.1"/>
    </source>
</evidence>
<dbReference type="HAMAP" id="MF_01556">
    <property type="entry name" value="LacB"/>
    <property type="match status" value="1"/>
</dbReference>
<name>A0A1L8STR9_9ENTE</name>
<keyword evidence="3 4" id="KW-0413">Isomerase</keyword>
<organism evidence="6 7">
    <name type="scientific">Enterococcus devriesei</name>
    <dbReference type="NCBI Taxonomy" id="319970"/>
    <lineage>
        <taxon>Bacteria</taxon>
        <taxon>Bacillati</taxon>
        <taxon>Bacillota</taxon>
        <taxon>Bacilli</taxon>
        <taxon>Lactobacillales</taxon>
        <taxon>Enterococcaceae</taxon>
        <taxon>Enterococcus</taxon>
    </lineage>
</organism>
<proteinExistence type="inferred from homology"/>
<reference evidence="6 7" key="1">
    <citation type="submission" date="2014-12" db="EMBL/GenBank/DDBJ databases">
        <title>Draft genome sequences of 29 type strains of Enterococci.</title>
        <authorList>
            <person name="Zhong Z."/>
            <person name="Sun Z."/>
            <person name="Liu W."/>
            <person name="Zhang W."/>
            <person name="Zhang H."/>
        </authorList>
    </citation>
    <scope>NUCLEOTIDE SEQUENCE [LARGE SCALE GENOMIC DNA]</scope>
    <source>
        <strain evidence="6 7">DSM 22802</strain>
    </source>
</reference>
<dbReference type="InterPro" id="IPR036569">
    <property type="entry name" value="RpiB_LacA_LacB_sf"/>
</dbReference>